<comment type="cofactor">
    <cofactor evidence="1">
        <name>pyridoxal 5'-phosphate</name>
        <dbReference type="ChEBI" id="CHEBI:597326"/>
    </cofactor>
</comment>
<dbReference type="CDD" id="cd00610">
    <property type="entry name" value="OAT_like"/>
    <property type="match status" value="1"/>
</dbReference>
<dbReference type="AlphaFoldDB" id="A0AAU7CI80"/>
<dbReference type="PANTHER" id="PTHR43713:SF3">
    <property type="entry name" value="GLUTAMATE-1-SEMIALDEHYDE 2,1-AMINOMUTASE 1, CHLOROPLASTIC-RELATED"/>
    <property type="match status" value="1"/>
</dbReference>
<dbReference type="GO" id="GO:0030170">
    <property type="term" value="F:pyridoxal phosphate binding"/>
    <property type="evidence" value="ECO:0007669"/>
    <property type="project" value="InterPro"/>
</dbReference>
<dbReference type="InterPro" id="IPR015422">
    <property type="entry name" value="PyrdxlP-dep_Trfase_small"/>
</dbReference>
<dbReference type="Pfam" id="PF00202">
    <property type="entry name" value="Aminotran_3"/>
    <property type="match status" value="1"/>
</dbReference>
<dbReference type="RefSeq" id="WP_406697887.1">
    <property type="nucleotide sequence ID" value="NZ_CP155447.1"/>
</dbReference>
<keyword evidence="2 3" id="KW-0663">Pyridoxal phosphate</keyword>
<dbReference type="EMBL" id="CP155447">
    <property type="protein sequence ID" value="XBH05089.1"/>
    <property type="molecule type" value="Genomic_DNA"/>
</dbReference>
<dbReference type="GO" id="GO:0008483">
    <property type="term" value="F:transaminase activity"/>
    <property type="evidence" value="ECO:0007669"/>
    <property type="project" value="UniProtKB-KW"/>
</dbReference>
<comment type="similarity">
    <text evidence="3">Belongs to the class-III pyridoxal-phosphate-dependent aminotransferase family.</text>
</comment>
<name>A0AAU7CI80_9BACT</name>
<dbReference type="InterPro" id="IPR015421">
    <property type="entry name" value="PyrdxlP-dep_Trfase_major"/>
</dbReference>
<organism evidence="4">
    <name type="scientific">Singulisphaera sp. Ch08</name>
    <dbReference type="NCBI Taxonomy" id="3120278"/>
    <lineage>
        <taxon>Bacteria</taxon>
        <taxon>Pseudomonadati</taxon>
        <taxon>Planctomycetota</taxon>
        <taxon>Planctomycetia</taxon>
        <taxon>Isosphaerales</taxon>
        <taxon>Isosphaeraceae</taxon>
        <taxon>Singulisphaera</taxon>
    </lineage>
</organism>
<keyword evidence="4" id="KW-0808">Transferase</keyword>
<evidence type="ECO:0000256" key="2">
    <source>
        <dbReference type="ARBA" id="ARBA00022898"/>
    </source>
</evidence>
<dbReference type="InterPro" id="IPR049704">
    <property type="entry name" value="Aminotrans_3_PPA_site"/>
</dbReference>
<evidence type="ECO:0000256" key="1">
    <source>
        <dbReference type="ARBA" id="ARBA00001933"/>
    </source>
</evidence>
<keyword evidence="4" id="KW-0032">Aminotransferase</keyword>
<accession>A0AAU7CI80</accession>
<dbReference type="InterPro" id="IPR015424">
    <property type="entry name" value="PyrdxlP-dep_Trfase"/>
</dbReference>
<dbReference type="Gene3D" id="3.40.640.10">
    <property type="entry name" value="Type I PLP-dependent aspartate aminotransferase-like (Major domain)"/>
    <property type="match status" value="1"/>
</dbReference>
<dbReference type="Gene3D" id="3.90.1150.10">
    <property type="entry name" value="Aspartate Aminotransferase, domain 1"/>
    <property type="match status" value="1"/>
</dbReference>
<protein>
    <submittedName>
        <fullName evidence="4">Aspartate aminotransferase family protein</fullName>
    </submittedName>
</protein>
<dbReference type="PROSITE" id="PS00600">
    <property type="entry name" value="AA_TRANSFER_CLASS_3"/>
    <property type="match status" value="1"/>
</dbReference>
<dbReference type="InterPro" id="IPR005814">
    <property type="entry name" value="Aminotrans_3"/>
</dbReference>
<dbReference type="SUPFAM" id="SSF53383">
    <property type="entry name" value="PLP-dependent transferases"/>
    <property type="match status" value="1"/>
</dbReference>
<gene>
    <name evidence="4" type="ORF">V5E97_03450</name>
</gene>
<reference evidence="4" key="1">
    <citation type="submission" date="2024-05" db="EMBL/GenBank/DDBJ databases">
        <title>Planctomycetes of the genus Singulisphaera possess chitinolytic capabilities.</title>
        <authorList>
            <person name="Ivanova A."/>
        </authorList>
    </citation>
    <scope>NUCLEOTIDE SEQUENCE</scope>
    <source>
        <strain evidence="4">Ch08T</strain>
    </source>
</reference>
<evidence type="ECO:0000313" key="4">
    <source>
        <dbReference type="EMBL" id="XBH05089.1"/>
    </source>
</evidence>
<evidence type="ECO:0000256" key="3">
    <source>
        <dbReference type="RuleBase" id="RU003560"/>
    </source>
</evidence>
<sequence length="447" mass="48398">MNWPKSEKLLADNARLVPGGLASLNRKADPVIAFVRAKGSRLWDIDGHEYIDYHAGFAPYILGHGDEDQNAAVIEAMRNGLSNYGSGPTLEEGELARLFLKAVPHAEKVQFFNTGSEATSQAIRVARAWTGRSHIIKMQGGYNGHHNAVATNLMSTREQLGGVAIHGDEYPTVPFSAGIPPVERALTHAVPFNDLAAVEHVAKRGELAALITEPVLQNIGVVKPKPGYLQGLRDLADRYGFVLIFDEVKTGFRSSLGGYQALAGVTADLSTYGKAVANGFPLAAMAGKSALMDLATSPDPTKRILIAGTYNCHPVPVAAAIACLKKLMDPAQRVYDKLEGLAQRLEAGQRDLFNRYGIPVVISRVGSASCVYFSTVEPSDWWDILDHHDAAFDARYRRALIERGIYHFPVIVKQGSISFAHSEADIDQTLEATESALRALTGDPKST</sequence>
<proteinExistence type="inferred from homology"/>
<dbReference type="PANTHER" id="PTHR43713">
    <property type="entry name" value="GLUTAMATE-1-SEMIALDEHYDE 2,1-AMINOMUTASE"/>
    <property type="match status" value="1"/>
</dbReference>